<dbReference type="PANTHER" id="PTHR21197">
    <property type="entry name" value="UDP-GALACTOPYRANOSE MUTASE"/>
    <property type="match status" value="1"/>
</dbReference>
<dbReference type="InterPro" id="IPR002937">
    <property type="entry name" value="Amino_oxidase"/>
</dbReference>
<comment type="caution">
    <text evidence="3">The sequence shown here is derived from an EMBL/GenBank/DDBJ whole genome shotgun (WGS) entry which is preliminary data.</text>
</comment>
<dbReference type="GO" id="GO:0008767">
    <property type="term" value="F:UDP-galactopyranose mutase activity"/>
    <property type="evidence" value="ECO:0007669"/>
    <property type="project" value="TreeGrafter"/>
</dbReference>
<dbReference type="Pfam" id="PF01593">
    <property type="entry name" value="Amino_oxidase"/>
    <property type="match status" value="1"/>
</dbReference>
<dbReference type="InterPro" id="IPR036188">
    <property type="entry name" value="FAD/NAD-bd_sf"/>
</dbReference>
<name>J9FBV5_WUCBA</name>
<feature type="compositionally biased region" description="Low complexity" evidence="1">
    <location>
        <begin position="22"/>
        <end position="34"/>
    </location>
</feature>
<accession>J9FBV5</accession>
<proteinExistence type="predicted"/>
<sequence length="588" mass="67588">MQNIRFHNNNVSDNDGDDDNIDSNSNDVYSANDNDNGEADNNNNDDDDDDDDGVMVTMIQKEWPYFHEHLIFVKPLVDPVNQSNRTSVSVNYLLPVSLFASLFWSMSSLKVDKGFRLVIIGAGPTAFGMLHRIYSLITEGIISKEDIQIIVLEKEDEVGGLARSVTDEKGFTWDLGVHVLGVSKYPEFEKVINSAVNKWNKVRRSAKADLAHLFKSDNSYSNYVPYPVQHSIPYFPPTIRQKCINELKDLQGLPVNCSNFAEYSANIFGNTLLDIFIRPYNQSGFTVFVSVWTVELEEMNAFWAWNRIPNIDLSSIELHCGRSRQELENDLRSSMACFKYPRDYKGVGKIWKKIAERYPESIFHFQERVRRIDIEAKKVITEDLNRETHSYDYNAVLSTLPIPELSKISAVISDVNLKHSKVILVGLGLKYPQCEWTQFVTWAYFPLPDTIFYRCTFLSNFNDNLTPDCNQFWSVLCEIGLEADANFVEEEVIVKVIEGLKLKGIIADNNEIVDKWLCILPYGYPIPTVNRDEELQRCHEAFQAHNIYSRGRFGGWKYEISNQDHCFMMGMQCADLILLEVKETLYTF</sequence>
<dbReference type="EMBL" id="ADBV01001430">
    <property type="protein sequence ID" value="EJW84844.1"/>
    <property type="molecule type" value="Genomic_DNA"/>
</dbReference>
<dbReference type="AlphaFoldDB" id="J9FBV5"/>
<dbReference type="Gene3D" id="3.50.50.60">
    <property type="entry name" value="FAD/NAD(P)-binding domain"/>
    <property type="match status" value="1"/>
</dbReference>
<dbReference type="SUPFAM" id="SSF51971">
    <property type="entry name" value="Nucleotide-binding domain"/>
    <property type="match status" value="1"/>
</dbReference>
<protein>
    <submittedName>
        <fullName evidence="3">UDP-galactopyranose mutase</fullName>
    </submittedName>
</protein>
<dbReference type="PANTHER" id="PTHR21197:SF0">
    <property type="entry name" value="UDP-GALACTOPYRANOSE MUTASE"/>
    <property type="match status" value="1"/>
</dbReference>
<evidence type="ECO:0000313" key="3">
    <source>
        <dbReference type="EMBL" id="EJW84844.1"/>
    </source>
</evidence>
<evidence type="ECO:0000256" key="1">
    <source>
        <dbReference type="SAM" id="MobiDB-lite"/>
    </source>
</evidence>
<reference evidence="4" key="1">
    <citation type="submission" date="2012-08" db="EMBL/GenBank/DDBJ databases">
        <title>The Genome Sequence of Wuchereria bancrofti.</title>
        <authorList>
            <person name="Nutman T.B."/>
            <person name="Fink D.L."/>
            <person name="Russ C."/>
            <person name="Young S."/>
            <person name="Zeng Q."/>
            <person name="Koehrsen M."/>
            <person name="Alvarado L."/>
            <person name="Berlin A."/>
            <person name="Chapman S.B."/>
            <person name="Chen Z."/>
            <person name="Freedman E."/>
            <person name="Gellesch M."/>
            <person name="Goldberg J."/>
            <person name="Griggs A."/>
            <person name="Gujja S."/>
            <person name="Heilman E.R."/>
            <person name="Heiman D."/>
            <person name="Hepburn T."/>
            <person name="Howarth C."/>
            <person name="Jen D."/>
            <person name="Larson L."/>
            <person name="Lewis B."/>
            <person name="Mehta T."/>
            <person name="Park D."/>
            <person name="Pearson M."/>
            <person name="Roberts A."/>
            <person name="Saif S."/>
            <person name="Shea T."/>
            <person name="Shenoy N."/>
            <person name="Sisk P."/>
            <person name="Stolte C."/>
            <person name="Sykes S."/>
            <person name="Walk T."/>
            <person name="White J."/>
            <person name="Yandava C."/>
            <person name="Haas B."/>
            <person name="Henn M.R."/>
            <person name="Nusbaum C."/>
            <person name="Birren B."/>
        </authorList>
    </citation>
    <scope>NUCLEOTIDE SEQUENCE [LARGE SCALE GENOMIC DNA]</scope>
    <source>
        <strain evidence="4">NA</strain>
    </source>
</reference>
<feature type="compositionally biased region" description="Acidic residues" evidence="1">
    <location>
        <begin position="35"/>
        <end position="53"/>
    </location>
</feature>
<evidence type="ECO:0000313" key="4">
    <source>
        <dbReference type="Proteomes" id="UP000004810"/>
    </source>
</evidence>
<dbReference type="GO" id="GO:0050660">
    <property type="term" value="F:flavin adenine dinucleotide binding"/>
    <property type="evidence" value="ECO:0007669"/>
    <property type="project" value="TreeGrafter"/>
</dbReference>
<feature type="domain" description="Amine oxidase" evidence="2">
    <location>
        <begin position="148"/>
        <end position="408"/>
    </location>
</feature>
<dbReference type="Proteomes" id="UP000004810">
    <property type="component" value="Unassembled WGS sequence"/>
</dbReference>
<gene>
    <name evidence="3" type="ORF">WUBG_04245</name>
</gene>
<dbReference type="GO" id="GO:0005829">
    <property type="term" value="C:cytosol"/>
    <property type="evidence" value="ECO:0007669"/>
    <property type="project" value="TreeGrafter"/>
</dbReference>
<feature type="region of interest" description="Disordered" evidence="1">
    <location>
        <begin position="1"/>
        <end position="53"/>
    </location>
</feature>
<dbReference type="GO" id="GO:0016491">
    <property type="term" value="F:oxidoreductase activity"/>
    <property type="evidence" value="ECO:0007669"/>
    <property type="project" value="InterPro"/>
</dbReference>
<evidence type="ECO:0000259" key="2">
    <source>
        <dbReference type="Pfam" id="PF01593"/>
    </source>
</evidence>
<organism evidence="3 4">
    <name type="scientific">Wuchereria bancrofti</name>
    <dbReference type="NCBI Taxonomy" id="6293"/>
    <lineage>
        <taxon>Eukaryota</taxon>
        <taxon>Metazoa</taxon>
        <taxon>Ecdysozoa</taxon>
        <taxon>Nematoda</taxon>
        <taxon>Chromadorea</taxon>
        <taxon>Rhabditida</taxon>
        <taxon>Spirurina</taxon>
        <taxon>Spiruromorpha</taxon>
        <taxon>Filarioidea</taxon>
        <taxon>Onchocercidae</taxon>
        <taxon>Wuchereria</taxon>
    </lineage>
</organism>